<keyword evidence="2" id="KW-1185">Reference proteome</keyword>
<accession>C8N919</accession>
<protein>
    <submittedName>
        <fullName evidence="1">Uncharacterized protein</fullName>
    </submittedName>
</protein>
<evidence type="ECO:0000313" key="2">
    <source>
        <dbReference type="Proteomes" id="UP000004870"/>
    </source>
</evidence>
<name>C8N919_CARH6</name>
<proteinExistence type="predicted"/>
<evidence type="ECO:0000313" key="1">
    <source>
        <dbReference type="EMBL" id="EEV88858.1"/>
    </source>
</evidence>
<dbReference type="Proteomes" id="UP000004870">
    <property type="component" value="Unassembled WGS sequence"/>
</dbReference>
<dbReference type="AlphaFoldDB" id="C8N919"/>
<sequence length="53" mass="6492">MKFRLYLVAELENFLDWFFKEVDILTQFKELFLLLSEKWQRRLLKIPALMGAV</sequence>
<gene>
    <name evidence="1" type="ORF">HMPREF0198_0997</name>
</gene>
<organism evidence="1 2">
    <name type="scientific">Cardiobacterium hominis (strain ATCC 15826 / DSM 8339 / NCTC 10426 / 6573)</name>
    <dbReference type="NCBI Taxonomy" id="638300"/>
    <lineage>
        <taxon>Bacteria</taxon>
        <taxon>Pseudomonadati</taxon>
        <taxon>Pseudomonadota</taxon>
        <taxon>Gammaproteobacteria</taxon>
        <taxon>Cardiobacteriales</taxon>
        <taxon>Cardiobacteriaceae</taxon>
        <taxon>Cardiobacterium</taxon>
    </lineage>
</organism>
<reference evidence="1 2" key="1">
    <citation type="submission" date="2009-08" db="EMBL/GenBank/DDBJ databases">
        <authorList>
            <person name="Qin X."/>
            <person name="Bachman B."/>
            <person name="Battles P."/>
            <person name="Bell A."/>
            <person name="Bess C."/>
            <person name="Bickham C."/>
            <person name="Chaboub L."/>
            <person name="Chen D."/>
            <person name="Coyle M."/>
            <person name="Deiros D.R."/>
            <person name="Dinh H."/>
            <person name="Forbes L."/>
            <person name="Fowler G."/>
            <person name="Francisco L."/>
            <person name="Fu Q."/>
            <person name="Gubbala S."/>
            <person name="Hale W."/>
            <person name="Han Y."/>
            <person name="Hemphill L."/>
            <person name="Highlander S.K."/>
            <person name="Hirani K."/>
            <person name="Hogues M."/>
            <person name="Jackson L."/>
            <person name="Jakkamsetti A."/>
            <person name="Javaid M."/>
            <person name="Jiang H."/>
            <person name="Korchina V."/>
            <person name="Kovar C."/>
            <person name="Lara F."/>
            <person name="Lee S."/>
            <person name="Mata R."/>
            <person name="Mathew T."/>
            <person name="Moen C."/>
            <person name="Morales K."/>
            <person name="Munidasa M."/>
            <person name="Nazareth L."/>
            <person name="Ngo R."/>
            <person name="Nguyen L."/>
            <person name="Okwuonu G."/>
            <person name="Ongeri F."/>
            <person name="Patil S."/>
            <person name="Petrosino J."/>
            <person name="Pham C."/>
            <person name="Pham P."/>
            <person name="Pu L.-L."/>
            <person name="Puazo M."/>
            <person name="Raj R."/>
            <person name="Reid J."/>
            <person name="Rouhana J."/>
            <person name="Saada N."/>
            <person name="Shang Y."/>
            <person name="Simmons D."/>
            <person name="Thornton R."/>
            <person name="Warren J."/>
            <person name="Weissenberger G."/>
            <person name="Zhang J."/>
            <person name="Zhang L."/>
            <person name="Zhou C."/>
            <person name="Zhu D."/>
            <person name="Muzny D."/>
            <person name="Worley K."/>
            <person name="Gibbs R."/>
        </authorList>
    </citation>
    <scope>NUCLEOTIDE SEQUENCE [LARGE SCALE GENOMIC DNA]</scope>
    <source>
        <strain evidence="2">ATCC 15826 / DSM 8339 / NCTC 10426 / 6573</strain>
    </source>
</reference>
<dbReference type="EMBL" id="ACKY01000052">
    <property type="protein sequence ID" value="EEV88858.1"/>
    <property type="molecule type" value="Genomic_DNA"/>
</dbReference>
<dbReference type="HOGENOM" id="CLU_3059741_0_0_6"/>
<comment type="caution">
    <text evidence="1">The sequence shown here is derived from an EMBL/GenBank/DDBJ whole genome shotgun (WGS) entry which is preliminary data.</text>
</comment>